<evidence type="ECO:0000313" key="3">
    <source>
        <dbReference type="Proteomes" id="UP000030993"/>
    </source>
</evidence>
<evidence type="ECO:0000256" key="1">
    <source>
        <dbReference type="SAM" id="Phobius"/>
    </source>
</evidence>
<dbReference type="Proteomes" id="UP000030993">
    <property type="component" value="Unassembled WGS sequence"/>
</dbReference>
<sequence>MSKDDAGFVIMDVILLTVLLLSLLGMIKYSFLAYDDAVNMEHRFMEELAFREYMDRLEMEADR</sequence>
<comment type="caution">
    <text evidence="2">The sequence shown here is derived from an EMBL/GenBank/DDBJ whole genome shotgun (WGS) entry which is preliminary data.</text>
</comment>
<keyword evidence="1" id="KW-0472">Membrane</keyword>
<dbReference type="STRING" id="82374.NZ47_01945"/>
<dbReference type="EMBL" id="JSCE01000037">
    <property type="protein sequence ID" value="KHM52907.1"/>
    <property type="molecule type" value="Genomic_DNA"/>
</dbReference>
<accession>A0A0B2K497</accession>
<evidence type="ECO:0000313" key="2">
    <source>
        <dbReference type="EMBL" id="KHM52907.1"/>
    </source>
</evidence>
<gene>
    <name evidence="2" type="ORF">NZ47_01945</name>
</gene>
<proteinExistence type="predicted"/>
<feature type="transmembrane region" description="Helical" evidence="1">
    <location>
        <begin position="6"/>
        <end position="27"/>
    </location>
</feature>
<name>A0A0B2K497_9FIRM</name>
<dbReference type="RefSeq" id="WP_039206019.1">
    <property type="nucleotide sequence ID" value="NZ_CAMKSO010000004.1"/>
</dbReference>
<dbReference type="AlphaFoldDB" id="A0A0B2K497"/>
<keyword evidence="1" id="KW-0812">Transmembrane</keyword>
<keyword evidence="3" id="KW-1185">Reference proteome</keyword>
<organism evidence="2 3">
    <name type="scientific">Anaerovibrio lipolyticus</name>
    <dbReference type="NCBI Taxonomy" id="82374"/>
    <lineage>
        <taxon>Bacteria</taxon>
        <taxon>Bacillati</taxon>
        <taxon>Bacillota</taxon>
        <taxon>Negativicutes</taxon>
        <taxon>Selenomonadales</taxon>
        <taxon>Selenomonadaceae</taxon>
        <taxon>Anaerovibrio</taxon>
    </lineage>
</organism>
<protein>
    <submittedName>
        <fullName evidence="2">Uncharacterized protein</fullName>
    </submittedName>
</protein>
<reference evidence="2 3" key="1">
    <citation type="journal article" date="2013" name="PLoS ONE">
        <title>Identification and characterization of three novel lipases belonging to families II and V from Anaerovibrio lipolyticus 5ST.</title>
        <authorList>
            <person name="Prive F."/>
            <person name="Kaderbhai N.N."/>
            <person name="Girdwood S."/>
            <person name="Worgan H.J."/>
            <person name="Pinloche E."/>
            <person name="Scollan N.D."/>
            <person name="Huws S.A."/>
            <person name="Newbold C.J."/>
        </authorList>
    </citation>
    <scope>NUCLEOTIDE SEQUENCE [LARGE SCALE GENOMIC DNA]</scope>
    <source>
        <strain evidence="2 3">5S</strain>
    </source>
</reference>
<keyword evidence="1" id="KW-1133">Transmembrane helix</keyword>